<evidence type="ECO:0000313" key="2">
    <source>
        <dbReference type="Proteomes" id="UP000199228"/>
    </source>
</evidence>
<name>A0A1G6AF54_EUBOX</name>
<dbReference type="EMBL" id="FMXR01000005">
    <property type="protein sequence ID" value="SDB07064.1"/>
    <property type="molecule type" value="Genomic_DNA"/>
</dbReference>
<reference evidence="1 2" key="1">
    <citation type="submission" date="2016-10" db="EMBL/GenBank/DDBJ databases">
        <authorList>
            <person name="de Groot N.N."/>
        </authorList>
    </citation>
    <scope>NUCLEOTIDE SEQUENCE [LARGE SCALE GENOMIC DNA]</scope>
    <source>
        <strain evidence="1 2">DSM 3217</strain>
    </source>
</reference>
<gene>
    <name evidence="1" type="ORF">SAMN02910417_00513</name>
</gene>
<proteinExistence type="predicted"/>
<sequence>MDECTHNCSTCSAACNDTPDGERKPSIFQRMEAVADRADEIGEDNIINMLQDFVTAIEEEEAKEENA</sequence>
<dbReference type="Proteomes" id="UP000199228">
    <property type="component" value="Unassembled WGS sequence"/>
</dbReference>
<accession>A0A1G6AF54</accession>
<dbReference type="RefSeq" id="WP_090171872.1">
    <property type="nucleotide sequence ID" value="NZ_FMXR01000005.1"/>
</dbReference>
<evidence type="ECO:0000313" key="1">
    <source>
        <dbReference type="EMBL" id="SDB07064.1"/>
    </source>
</evidence>
<organism evidence="1 2">
    <name type="scientific">Eubacterium oxidoreducens</name>
    <dbReference type="NCBI Taxonomy" id="1732"/>
    <lineage>
        <taxon>Bacteria</taxon>
        <taxon>Bacillati</taxon>
        <taxon>Bacillota</taxon>
        <taxon>Clostridia</taxon>
        <taxon>Eubacteriales</taxon>
        <taxon>Eubacteriaceae</taxon>
        <taxon>Eubacterium</taxon>
    </lineage>
</organism>
<protein>
    <submittedName>
        <fullName evidence="1">Uncharacterized protein</fullName>
    </submittedName>
</protein>
<dbReference type="AlphaFoldDB" id="A0A1G6AF54"/>
<keyword evidence="2" id="KW-1185">Reference proteome</keyword>